<evidence type="ECO:0000256" key="6">
    <source>
        <dbReference type="ARBA" id="ARBA00022777"/>
    </source>
</evidence>
<dbReference type="EC" id="2.7.13.3" evidence="2"/>
<evidence type="ECO:0000256" key="1">
    <source>
        <dbReference type="ARBA" id="ARBA00000085"/>
    </source>
</evidence>
<dbReference type="Pfam" id="PF02518">
    <property type="entry name" value="HATPase_c"/>
    <property type="match status" value="1"/>
</dbReference>
<comment type="catalytic activity">
    <reaction evidence="1">
        <text>ATP + protein L-histidine = ADP + protein N-phospho-L-histidine.</text>
        <dbReference type="EC" id="2.7.13.3"/>
    </reaction>
</comment>
<feature type="transmembrane region" description="Helical" evidence="10">
    <location>
        <begin position="114"/>
        <end position="131"/>
    </location>
</feature>
<evidence type="ECO:0000256" key="2">
    <source>
        <dbReference type="ARBA" id="ARBA00012438"/>
    </source>
</evidence>
<evidence type="ECO:0000256" key="4">
    <source>
        <dbReference type="ARBA" id="ARBA00022679"/>
    </source>
</evidence>
<feature type="transmembrane region" description="Helical" evidence="10">
    <location>
        <begin position="41"/>
        <end position="59"/>
    </location>
</feature>
<protein>
    <recommendedName>
        <fullName evidence="2">histidine kinase</fullName>
        <ecNumber evidence="2">2.7.13.3</ecNumber>
    </recommendedName>
</protein>
<feature type="transmembrane region" description="Helical" evidence="10">
    <location>
        <begin position="66"/>
        <end position="84"/>
    </location>
</feature>
<keyword evidence="8" id="KW-0902">Two-component regulatory system</keyword>
<keyword evidence="10" id="KW-1133">Transmembrane helix</keyword>
<name>A0A6J4J6I1_9ACTN</name>
<dbReference type="InterPro" id="IPR011712">
    <property type="entry name" value="Sig_transdc_His_kin_sub3_dim/P"/>
</dbReference>
<feature type="domain" description="Histidine kinase/HSP90-like ATPase" evidence="11">
    <location>
        <begin position="292"/>
        <end position="386"/>
    </location>
</feature>
<dbReference type="InterPro" id="IPR050482">
    <property type="entry name" value="Sensor_HK_TwoCompSys"/>
</dbReference>
<keyword evidence="10" id="KW-0472">Membrane</keyword>
<dbReference type="CDD" id="cd16917">
    <property type="entry name" value="HATPase_UhpB-NarQ-NarX-like"/>
    <property type="match status" value="1"/>
</dbReference>
<organism evidence="12">
    <name type="scientific">uncultured Mycobacteriales bacterium</name>
    <dbReference type="NCBI Taxonomy" id="581187"/>
    <lineage>
        <taxon>Bacteria</taxon>
        <taxon>Bacillati</taxon>
        <taxon>Actinomycetota</taxon>
        <taxon>Actinomycetes</taxon>
        <taxon>Mycobacteriales</taxon>
        <taxon>environmental samples</taxon>
    </lineage>
</organism>
<dbReference type="GO" id="GO:0005524">
    <property type="term" value="F:ATP binding"/>
    <property type="evidence" value="ECO:0007669"/>
    <property type="project" value="UniProtKB-KW"/>
</dbReference>
<dbReference type="GO" id="GO:0016020">
    <property type="term" value="C:membrane"/>
    <property type="evidence" value="ECO:0007669"/>
    <property type="project" value="InterPro"/>
</dbReference>
<evidence type="ECO:0000256" key="7">
    <source>
        <dbReference type="ARBA" id="ARBA00022840"/>
    </source>
</evidence>
<evidence type="ECO:0000256" key="8">
    <source>
        <dbReference type="ARBA" id="ARBA00023012"/>
    </source>
</evidence>
<dbReference type="PANTHER" id="PTHR24421:SF10">
    <property type="entry name" value="NITRATE_NITRITE SENSOR PROTEIN NARQ"/>
    <property type="match status" value="1"/>
</dbReference>
<evidence type="ECO:0000256" key="9">
    <source>
        <dbReference type="SAM" id="Coils"/>
    </source>
</evidence>
<feature type="transmembrane region" description="Helical" evidence="10">
    <location>
        <begin position="137"/>
        <end position="156"/>
    </location>
</feature>
<dbReference type="AlphaFoldDB" id="A0A6J4J6I1"/>
<evidence type="ECO:0000256" key="10">
    <source>
        <dbReference type="SAM" id="Phobius"/>
    </source>
</evidence>
<keyword evidence="6" id="KW-0418">Kinase</keyword>
<keyword evidence="9" id="KW-0175">Coiled coil</keyword>
<dbReference type="Gene3D" id="1.20.5.1930">
    <property type="match status" value="1"/>
</dbReference>
<reference evidence="12" key="1">
    <citation type="submission" date="2020-02" db="EMBL/GenBank/DDBJ databases">
        <authorList>
            <person name="Meier V. D."/>
        </authorList>
    </citation>
    <scope>NUCLEOTIDE SEQUENCE</scope>
    <source>
        <strain evidence="12">AVDCRST_MAG41</strain>
    </source>
</reference>
<evidence type="ECO:0000256" key="5">
    <source>
        <dbReference type="ARBA" id="ARBA00022741"/>
    </source>
</evidence>
<accession>A0A6J4J6I1</accession>
<keyword evidence="3" id="KW-0597">Phosphoprotein</keyword>
<evidence type="ECO:0000256" key="3">
    <source>
        <dbReference type="ARBA" id="ARBA00022553"/>
    </source>
</evidence>
<keyword evidence="5" id="KW-0547">Nucleotide-binding</keyword>
<dbReference type="Gene3D" id="3.30.565.10">
    <property type="entry name" value="Histidine kinase-like ATPase, C-terminal domain"/>
    <property type="match status" value="1"/>
</dbReference>
<dbReference type="SMART" id="SM00387">
    <property type="entry name" value="HATPase_c"/>
    <property type="match status" value="1"/>
</dbReference>
<keyword evidence="4" id="KW-0808">Transferase</keyword>
<dbReference type="GO" id="GO:0000155">
    <property type="term" value="F:phosphorelay sensor kinase activity"/>
    <property type="evidence" value="ECO:0007669"/>
    <property type="project" value="InterPro"/>
</dbReference>
<dbReference type="PANTHER" id="PTHR24421">
    <property type="entry name" value="NITRATE/NITRITE SENSOR PROTEIN NARX-RELATED"/>
    <property type="match status" value="1"/>
</dbReference>
<gene>
    <name evidence="12" type="ORF">AVDCRST_MAG41-2802</name>
</gene>
<keyword evidence="7" id="KW-0067">ATP-binding</keyword>
<feature type="coiled-coil region" evidence="9">
    <location>
        <begin position="159"/>
        <end position="186"/>
    </location>
</feature>
<proteinExistence type="predicted"/>
<sequence length="394" mass="40503">MPGTAALGLYRMALQLRAFVALSAVPSAAVAGAGGDGFTEALLLAAAVSVAQAGVVLVWGPRAVGLRVLLVVDLVTFALLQSLAGASFPVVYYAAGTAALVGLLRGMRSLPVTAALALAVCALVNAAPVPSVPLLAVVPPLFLAAGAAGAAARAAVDRAERVGRELALQRDRVAAAEERARLAREMHDTLLATLQGLHLSAQALLPMLGPDTGPGRERAAGLAGQLADSLLVAGGQARDLLRGLRSGPDPAPVRRLDEEVSRAVRRWSAGTGIPVDCRLARWPADDLPVDPGLRHEVLRVLSEALSNVDRHSRAGRVTVALTAGRRRLVLSVRDDGVGFDPCPGGSPGHYGLVGMAERADRLGGTLRVESAPGVGTDVVLDLRVRDGVRAGRPA</sequence>
<evidence type="ECO:0000313" key="12">
    <source>
        <dbReference type="EMBL" id="CAA9269735.1"/>
    </source>
</evidence>
<dbReference type="Pfam" id="PF07730">
    <property type="entry name" value="HisKA_3"/>
    <property type="match status" value="1"/>
</dbReference>
<dbReference type="EMBL" id="CADCTP010000259">
    <property type="protein sequence ID" value="CAA9269735.1"/>
    <property type="molecule type" value="Genomic_DNA"/>
</dbReference>
<dbReference type="SUPFAM" id="SSF55874">
    <property type="entry name" value="ATPase domain of HSP90 chaperone/DNA topoisomerase II/histidine kinase"/>
    <property type="match status" value="1"/>
</dbReference>
<dbReference type="GO" id="GO:0046983">
    <property type="term" value="F:protein dimerization activity"/>
    <property type="evidence" value="ECO:0007669"/>
    <property type="project" value="InterPro"/>
</dbReference>
<keyword evidence="10" id="KW-0812">Transmembrane</keyword>
<dbReference type="InterPro" id="IPR036890">
    <property type="entry name" value="HATPase_C_sf"/>
</dbReference>
<dbReference type="InterPro" id="IPR003594">
    <property type="entry name" value="HATPase_dom"/>
</dbReference>
<evidence type="ECO:0000259" key="11">
    <source>
        <dbReference type="SMART" id="SM00387"/>
    </source>
</evidence>